<dbReference type="SUPFAM" id="SSF51735">
    <property type="entry name" value="NAD(P)-binding Rossmann-fold domains"/>
    <property type="match status" value="1"/>
</dbReference>
<reference evidence="4" key="2">
    <citation type="submission" date="2019-10" db="EMBL/GenBank/DDBJ databases">
        <title>Conservation and host-specific expression of non-tandemly repeated heterogenous ribosome RNA gene in arbuscular mycorrhizal fungi.</title>
        <authorList>
            <person name="Maeda T."/>
            <person name="Kobayashi Y."/>
            <person name="Nakagawa T."/>
            <person name="Ezawa T."/>
            <person name="Yamaguchi K."/>
            <person name="Bino T."/>
            <person name="Nishimoto Y."/>
            <person name="Shigenobu S."/>
            <person name="Kawaguchi M."/>
        </authorList>
    </citation>
    <scope>NUCLEOTIDE SEQUENCE</scope>
    <source>
        <strain evidence="4">HR1</strain>
    </source>
</reference>
<dbReference type="Proteomes" id="UP000247702">
    <property type="component" value="Unassembled WGS sequence"/>
</dbReference>
<evidence type="ECO:0000256" key="1">
    <source>
        <dbReference type="ARBA" id="ARBA00023002"/>
    </source>
</evidence>
<dbReference type="EMBL" id="BEXD01000150">
    <property type="protein sequence ID" value="GBB84753.1"/>
    <property type="molecule type" value="Genomic_DNA"/>
</dbReference>
<dbReference type="STRING" id="94130.A0A2Z6Q3S4"/>
<reference evidence="3 5" key="1">
    <citation type="submission" date="2017-11" db="EMBL/GenBank/DDBJ databases">
        <title>The genome of Rhizophagus clarus HR1 reveals common genetic basis of auxotrophy among arbuscular mycorrhizal fungi.</title>
        <authorList>
            <person name="Kobayashi Y."/>
        </authorList>
    </citation>
    <scope>NUCLEOTIDE SEQUENCE [LARGE SCALE GENOMIC DNA]</scope>
    <source>
        <strain evidence="3 5">HR1</strain>
    </source>
</reference>
<sequence>MFGKKHFTFQDIPDLSGKVAIVTGANTGVGYITARELARKNAHVFVASRSKERGEGAVEKIKKETGNEQVEYLQLDLVSLKNVKQSAENFLAKNLPLHILVNNAGIMATAWTLTEDGIQDQFGVNHVGHFLFTQTLLPKIEASAPSRIVNVSSLAHTGAPPAGIEFDKINQEDAQPTFQRYSVSKLANILYANSLAKRLEGKEVYVNSIHPGFVKTELTRGIIDKYGIIARIGLSVANLFAKSPDDGALTQLYAATSPEIVEKNYRGMYFVPFGEIGTKTAQAQDDELAEKLWKYTEDLVNEKLRA</sequence>
<dbReference type="PRINTS" id="PR00081">
    <property type="entry name" value="GDHRDH"/>
</dbReference>
<accession>A0A2Z6Q3S4</accession>
<dbReference type="PANTHER" id="PTHR43157">
    <property type="entry name" value="PHOSPHATIDYLINOSITOL-GLYCAN BIOSYNTHESIS CLASS F PROTEIN-RELATED"/>
    <property type="match status" value="1"/>
</dbReference>
<proteinExistence type="inferred from homology"/>
<dbReference type="InterPro" id="IPR036291">
    <property type="entry name" value="NAD(P)-bd_dom_sf"/>
</dbReference>
<dbReference type="Proteomes" id="UP000615446">
    <property type="component" value="Unassembled WGS sequence"/>
</dbReference>
<dbReference type="Gene3D" id="3.40.50.720">
    <property type="entry name" value="NAD(P)-binding Rossmann-like Domain"/>
    <property type="match status" value="1"/>
</dbReference>
<gene>
    <name evidence="4" type="ORF">RCL2_000428600</name>
    <name evidence="3" type="ORF">RclHR1_11320003</name>
</gene>
<dbReference type="EMBL" id="BLAL01000027">
    <property type="protein sequence ID" value="GES76899.1"/>
    <property type="molecule type" value="Genomic_DNA"/>
</dbReference>
<evidence type="ECO:0000313" key="4">
    <source>
        <dbReference type="EMBL" id="GES76899.1"/>
    </source>
</evidence>
<evidence type="ECO:0000313" key="3">
    <source>
        <dbReference type="EMBL" id="GBB84753.1"/>
    </source>
</evidence>
<keyword evidence="1" id="KW-0560">Oxidoreductase</keyword>
<name>A0A2Z6Q3S4_9GLOM</name>
<evidence type="ECO:0000313" key="5">
    <source>
        <dbReference type="Proteomes" id="UP000247702"/>
    </source>
</evidence>
<dbReference type="OrthoDB" id="191139at2759"/>
<dbReference type="AlphaFoldDB" id="A0A2Z6Q3S4"/>
<evidence type="ECO:0000256" key="2">
    <source>
        <dbReference type="RuleBase" id="RU000363"/>
    </source>
</evidence>
<comment type="caution">
    <text evidence="3">The sequence shown here is derived from an EMBL/GenBank/DDBJ whole genome shotgun (WGS) entry which is preliminary data.</text>
</comment>
<dbReference type="PRINTS" id="PR00080">
    <property type="entry name" value="SDRFAMILY"/>
</dbReference>
<dbReference type="Pfam" id="PF00106">
    <property type="entry name" value="adh_short"/>
    <property type="match status" value="2"/>
</dbReference>
<dbReference type="GO" id="GO:0016491">
    <property type="term" value="F:oxidoreductase activity"/>
    <property type="evidence" value="ECO:0007669"/>
    <property type="project" value="UniProtKB-KW"/>
</dbReference>
<organism evidence="3 5">
    <name type="scientific">Rhizophagus clarus</name>
    <dbReference type="NCBI Taxonomy" id="94130"/>
    <lineage>
        <taxon>Eukaryota</taxon>
        <taxon>Fungi</taxon>
        <taxon>Fungi incertae sedis</taxon>
        <taxon>Mucoromycota</taxon>
        <taxon>Glomeromycotina</taxon>
        <taxon>Glomeromycetes</taxon>
        <taxon>Glomerales</taxon>
        <taxon>Glomeraceae</taxon>
        <taxon>Rhizophagus</taxon>
    </lineage>
</organism>
<keyword evidence="5" id="KW-1185">Reference proteome</keyword>
<dbReference type="InterPro" id="IPR002347">
    <property type="entry name" value="SDR_fam"/>
</dbReference>
<dbReference type="CDD" id="cd05327">
    <property type="entry name" value="retinol-DH_like_SDR_c_like"/>
    <property type="match status" value="1"/>
</dbReference>
<protein>
    <submittedName>
        <fullName evidence="4">NAD(P)-binding protein</fullName>
    </submittedName>
</protein>
<comment type="similarity">
    <text evidence="2">Belongs to the short-chain dehydrogenases/reductases (SDR) family.</text>
</comment>
<dbReference type="PANTHER" id="PTHR43157:SF31">
    <property type="entry name" value="PHOSPHATIDYLINOSITOL-GLYCAN BIOSYNTHESIS CLASS F PROTEIN"/>
    <property type="match status" value="1"/>
</dbReference>